<organism evidence="1">
    <name type="scientific">Octopus bimaculoides</name>
    <name type="common">California two-spotted octopus</name>
    <dbReference type="NCBI Taxonomy" id="37653"/>
    <lineage>
        <taxon>Eukaryota</taxon>
        <taxon>Metazoa</taxon>
        <taxon>Spiralia</taxon>
        <taxon>Lophotrochozoa</taxon>
        <taxon>Mollusca</taxon>
        <taxon>Cephalopoda</taxon>
        <taxon>Coleoidea</taxon>
        <taxon>Octopodiformes</taxon>
        <taxon>Octopoda</taxon>
        <taxon>Incirrata</taxon>
        <taxon>Octopodidae</taxon>
        <taxon>Octopus</taxon>
    </lineage>
</organism>
<accession>A0A0L8G9U3</accession>
<reference evidence="1" key="1">
    <citation type="submission" date="2015-07" db="EMBL/GenBank/DDBJ databases">
        <title>MeaNS - Measles Nucleotide Surveillance Program.</title>
        <authorList>
            <person name="Tran T."/>
            <person name="Druce J."/>
        </authorList>
    </citation>
    <scope>NUCLEOTIDE SEQUENCE</scope>
    <source>
        <strain evidence="1">UCB-OBI-ISO-001</strain>
        <tissue evidence="1">Gonad</tissue>
    </source>
</reference>
<dbReference type="EMBL" id="KQ423058">
    <property type="protein sequence ID" value="KOF73653.1"/>
    <property type="molecule type" value="Genomic_DNA"/>
</dbReference>
<name>A0A0L8G9U3_OCTBM</name>
<evidence type="ECO:0000313" key="1">
    <source>
        <dbReference type="EMBL" id="KOF73653.1"/>
    </source>
</evidence>
<proteinExistence type="predicted"/>
<dbReference type="AlphaFoldDB" id="A0A0L8G9U3"/>
<gene>
    <name evidence="1" type="ORF">OCBIM_22037525mg</name>
</gene>
<protein>
    <submittedName>
        <fullName evidence="1">Uncharacterized protein</fullName>
    </submittedName>
</protein>
<sequence length="57" mass="6613">MPARKKFRRLDISCALFTRHTPHAHGEIFEDSFAIFLLLMNLCLKNSLNVCSLFFVV</sequence>